<gene>
    <name evidence="2" type="ORF">C8Z91_09760</name>
</gene>
<dbReference type="AlphaFoldDB" id="A0A2T6G6C1"/>
<sequence length="82" mass="9313">MLLALRFGRSRLPELLAQTNRTQADLAKHLGVTESYISQIIKGKSKLSVLKMKMAADYLNCYMDDLFEWELISDIVTIFGST</sequence>
<dbReference type="Pfam" id="PF01381">
    <property type="entry name" value="HTH_3"/>
    <property type="match status" value="1"/>
</dbReference>
<protein>
    <submittedName>
        <fullName evidence="2">XRE family transcriptional regulator</fullName>
    </submittedName>
</protein>
<dbReference type="Proteomes" id="UP000244184">
    <property type="component" value="Unassembled WGS sequence"/>
</dbReference>
<dbReference type="SMART" id="SM00530">
    <property type="entry name" value="HTH_XRE"/>
    <property type="match status" value="1"/>
</dbReference>
<dbReference type="CDD" id="cd00093">
    <property type="entry name" value="HTH_XRE"/>
    <property type="match status" value="1"/>
</dbReference>
<dbReference type="Gene3D" id="1.10.260.40">
    <property type="entry name" value="lambda repressor-like DNA-binding domains"/>
    <property type="match status" value="1"/>
</dbReference>
<dbReference type="EMBL" id="PYHP01000022">
    <property type="protein sequence ID" value="PUA39694.1"/>
    <property type="molecule type" value="Genomic_DNA"/>
</dbReference>
<dbReference type="GO" id="GO:0003677">
    <property type="term" value="F:DNA binding"/>
    <property type="evidence" value="ECO:0007669"/>
    <property type="project" value="InterPro"/>
</dbReference>
<dbReference type="PROSITE" id="PS50943">
    <property type="entry name" value="HTH_CROC1"/>
    <property type="match status" value="1"/>
</dbReference>
<dbReference type="InterPro" id="IPR010982">
    <property type="entry name" value="Lambda_DNA-bd_dom_sf"/>
</dbReference>
<accession>A0A2T6G6C1</accession>
<evidence type="ECO:0000259" key="1">
    <source>
        <dbReference type="PROSITE" id="PS50943"/>
    </source>
</evidence>
<dbReference type="SUPFAM" id="SSF47413">
    <property type="entry name" value="lambda repressor-like DNA-binding domains"/>
    <property type="match status" value="1"/>
</dbReference>
<comment type="caution">
    <text evidence="2">The sequence shown here is derived from an EMBL/GenBank/DDBJ whole genome shotgun (WGS) entry which is preliminary data.</text>
</comment>
<feature type="domain" description="HTH cro/C1-type" evidence="1">
    <location>
        <begin position="22"/>
        <end position="66"/>
    </location>
</feature>
<name>A0A2T6G6C1_9BACL</name>
<evidence type="ECO:0000313" key="3">
    <source>
        <dbReference type="Proteomes" id="UP000244184"/>
    </source>
</evidence>
<dbReference type="InterPro" id="IPR001387">
    <property type="entry name" value="Cro/C1-type_HTH"/>
</dbReference>
<organism evidence="2 3">
    <name type="scientific">Paenibacillus elgii</name>
    <dbReference type="NCBI Taxonomy" id="189691"/>
    <lineage>
        <taxon>Bacteria</taxon>
        <taxon>Bacillati</taxon>
        <taxon>Bacillota</taxon>
        <taxon>Bacilli</taxon>
        <taxon>Bacillales</taxon>
        <taxon>Paenibacillaceae</taxon>
        <taxon>Paenibacillus</taxon>
    </lineage>
</organism>
<proteinExistence type="predicted"/>
<reference evidence="2 3" key="1">
    <citation type="submission" date="2018-03" db="EMBL/GenBank/DDBJ databases">
        <title>Genome sequence of Paenibacillus elgii strain AC13 an antimicrobial compound producing bacteria.</title>
        <authorList>
            <person name="Kurokawa A.S."/>
            <person name="Araujo J.F."/>
            <person name="Costa R.A."/>
            <person name="Ortega D.B."/>
            <person name="Pires A.S."/>
            <person name="Pappas G.J.Jr."/>
            <person name="Franco O.L."/>
            <person name="Barreto C."/>
            <person name="Magalhaes B.S."/>
            <person name="Kruger R.H."/>
        </authorList>
    </citation>
    <scope>NUCLEOTIDE SEQUENCE [LARGE SCALE GENOMIC DNA]</scope>
    <source>
        <strain evidence="2 3">AC13</strain>
    </source>
</reference>
<evidence type="ECO:0000313" key="2">
    <source>
        <dbReference type="EMBL" id="PUA39694.1"/>
    </source>
</evidence>